<evidence type="ECO:0000256" key="1">
    <source>
        <dbReference type="SAM" id="Phobius"/>
    </source>
</evidence>
<accession>F0QRN6</accession>
<keyword evidence="1" id="KW-0812">Transmembrane</keyword>
<dbReference type="Proteomes" id="UP000007484">
    <property type="component" value="Chromosome"/>
</dbReference>
<keyword evidence="1" id="KW-0472">Membrane</keyword>
<protein>
    <submittedName>
        <fullName evidence="2">Uncharacterized protein</fullName>
    </submittedName>
</protein>
<dbReference type="STRING" id="768700.MSU_0624"/>
<organism evidence="2 3">
    <name type="scientific">Mycoplasma suis (strain Illinois)</name>
    <dbReference type="NCBI Taxonomy" id="768700"/>
    <lineage>
        <taxon>Bacteria</taxon>
        <taxon>Bacillati</taxon>
        <taxon>Mycoplasmatota</taxon>
        <taxon>Mollicutes</taxon>
        <taxon>Mycoplasmataceae</taxon>
        <taxon>Mycoplasma</taxon>
    </lineage>
</organism>
<evidence type="ECO:0000313" key="2">
    <source>
        <dbReference type="EMBL" id="ADX98156.1"/>
    </source>
</evidence>
<keyword evidence="1" id="KW-1133">Transmembrane helix</keyword>
<reference evidence="2 3" key="1">
    <citation type="journal article" date="2011" name="J. Bacteriol.">
        <title>Complete genome sequences of two hemotropic Mycoplasmas, Mycoplasma haemofelis strain Ohio2 and Mycoplasma suis strain Illinois.</title>
        <authorList>
            <person name="Messick J.B."/>
            <person name="Santos A.P."/>
            <person name="Guimaraes A.M."/>
        </authorList>
    </citation>
    <scope>NUCLEOTIDE SEQUENCE [LARGE SCALE GENOMIC DNA]</scope>
    <source>
        <strain evidence="2 3">Illinois</strain>
    </source>
</reference>
<evidence type="ECO:0000313" key="3">
    <source>
        <dbReference type="Proteomes" id="UP000007484"/>
    </source>
</evidence>
<name>F0QRN6_MYCSL</name>
<dbReference type="RefSeq" id="WP_013609999.1">
    <property type="nucleotide sequence ID" value="NC_015155.1"/>
</dbReference>
<dbReference type="EMBL" id="CP002525">
    <property type="protein sequence ID" value="ADX98156.1"/>
    <property type="molecule type" value="Genomic_DNA"/>
</dbReference>
<sequence>MNYLVKGIVLLGSIGTLSGASFLTVNRFLTERKNKEITEKLPLKVETRIKGSAEEKVWEYVLKFSENNQTCDFLSSEGGQTDSEERREIIVSEETPDICKTSWAKEIISKNQNQKGLWIKGNIDSINERLLSEHNSSLKSFPFQIKETKWEEIEKFKSIDQLRNICNFEKELNNKVEIFCQVN</sequence>
<keyword evidence="3" id="KW-1185">Reference proteome</keyword>
<proteinExistence type="predicted"/>
<feature type="transmembrane region" description="Helical" evidence="1">
    <location>
        <begin position="6"/>
        <end position="25"/>
    </location>
</feature>
<dbReference type="KEGG" id="mss:MSU_0624"/>
<dbReference type="HOGENOM" id="CLU_130928_0_0_14"/>
<dbReference type="AlphaFoldDB" id="F0QRN6"/>
<gene>
    <name evidence="2" type="ordered locus">MSU_0624</name>
</gene>